<dbReference type="RefSeq" id="WP_230276726.1">
    <property type="nucleotide sequence ID" value="NZ_JAJKFW010000063.1"/>
</dbReference>
<comment type="caution">
    <text evidence="2">The sequence shown here is derived from an EMBL/GenBank/DDBJ whole genome shotgun (WGS) entry which is preliminary data.</text>
</comment>
<evidence type="ECO:0000313" key="3">
    <source>
        <dbReference type="Proteomes" id="UP001430306"/>
    </source>
</evidence>
<gene>
    <name evidence="2" type="ORF">LOC71_22575</name>
</gene>
<name>A0ABS8NQG7_9BACT</name>
<keyword evidence="3" id="KW-1185">Reference proteome</keyword>
<evidence type="ECO:0000256" key="1">
    <source>
        <dbReference type="SAM" id="Coils"/>
    </source>
</evidence>
<accession>A0ABS8NQG7</accession>
<keyword evidence="1" id="KW-0175">Coiled coil</keyword>
<reference evidence="2" key="1">
    <citation type="submission" date="2021-11" db="EMBL/GenBank/DDBJ databases">
        <title>Genome sequence.</title>
        <authorList>
            <person name="Sun Q."/>
        </authorList>
    </citation>
    <scope>NUCLEOTIDE SEQUENCE</scope>
    <source>
        <strain evidence="2">JC740</strain>
    </source>
</reference>
<protein>
    <submittedName>
        <fullName evidence="2">DUF4404 family protein</fullName>
    </submittedName>
</protein>
<feature type="coiled-coil region" evidence="1">
    <location>
        <begin position="2"/>
        <end position="54"/>
    </location>
</feature>
<sequence length="85" mass="9816">MRTELEATISKLHEQLADVSELNAEERERLRAELDEIRDTLDQQEVNSASLAERWNQQVEHFRESHPVLTENAGRVADMLSQMGI</sequence>
<proteinExistence type="predicted"/>
<dbReference type="InterPro" id="IPR025516">
    <property type="entry name" value="DUF4404"/>
</dbReference>
<evidence type="ECO:0000313" key="2">
    <source>
        <dbReference type="EMBL" id="MCC9645073.1"/>
    </source>
</evidence>
<dbReference type="EMBL" id="JAJKFW010000063">
    <property type="protein sequence ID" value="MCC9645073.1"/>
    <property type="molecule type" value="Genomic_DNA"/>
</dbReference>
<dbReference type="Proteomes" id="UP001430306">
    <property type="component" value="Unassembled WGS sequence"/>
</dbReference>
<dbReference type="Pfam" id="PF14357">
    <property type="entry name" value="DUF4404"/>
    <property type="match status" value="1"/>
</dbReference>
<organism evidence="2 3">
    <name type="scientific">Rhodopirellula halodulae</name>
    <dbReference type="NCBI Taxonomy" id="2894198"/>
    <lineage>
        <taxon>Bacteria</taxon>
        <taxon>Pseudomonadati</taxon>
        <taxon>Planctomycetota</taxon>
        <taxon>Planctomycetia</taxon>
        <taxon>Pirellulales</taxon>
        <taxon>Pirellulaceae</taxon>
        <taxon>Rhodopirellula</taxon>
    </lineage>
</organism>